<evidence type="ECO:0000313" key="3">
    <source>
        <dbReference type="EMBL" id="KAJ3840888.1"/>
    </source>
</evidence>
<gene>
    <name evidence="3" type="ORF">F5878DRAFT_640045</name>
</gene>
<feature type="compositionally biased region" description="Polar residues" evidence="1">
    <location>
        <begin position="155"/>
        <end position="175"/>
    </location>
</feature>
<evidence type="ECO:0000313" key="4">
    <source>
        <dbReference type="Proteomes" id="UP001163846"/>
    </source>
</evidence>
<dbReference type="AlphaFoldDB" id="A0AA38PDG2"/>
<dbReference type="EMBL" id="MU806060">
    <property type="protein sequence ID" value="KAJ3840888.1"/>
    <property type="molecule type" value="Genomic_DNA"/>
</dbReference>
<feature type="region of interest" description="Disordered" evidence="1">
    <location>
        <begin position="46"/>
        <end position="175"/>
    </location>
</feature>
<feature type="signal peptide" evidence="2">
    <location>
        <begin position="1"/>
        <end position="19"/>
    </location>
</feature>
<dbReference type="Proteomes" id="UP001163846">
    <property type="component" value="Unassembled WGS sequence"/>
</dbReference>
<evidence type="ECO:0000256" key="1">
    <source>
        <dbReference type="SAM" id="MobiDB-lite"/>
    </source>
</evidence>
<keyword evidence="4" id="KW-1185">Reference proteome</keyword>
<reference evidence="3" key="1">
    <citation type="submission" date="2022-08" db="EMBL/GenBank/DDBJ databases">
        <authorList>
            <consortium name="DOE Joint Genome Institute"/>
            <person name="Min B."/>
            <person name="Riley R."/>
            <person name="Sierra-Patev S."/>
            <person name="Naranjo-Ortiz M."/>
            <person name="Looney B."/>
            <person name="Konkel Z."/>
            <person name="Slot J.C."/>
            <person name="Sakamoto Y."/>
            <person name="Steenwyk J.L."/>
            <person name="Rokas A."/>
            <person name="Carro J."/>
            <person name="Camarero S."/>
            <person name="Ferreira P."/>
            <person name="Molpeceres G."/>
            <person name="Ruiz-Duenas F.J."/>
            <person name="Serrano A."/>
            <person name="Henrissat B."/>
            <person name="Drula E."/>
            <person name="Hughes K.W."/>
            <person name="Mata J.L."/>
            <person name="Ishikawa N.K."/>
            <person name="Vargas-Isla R."/>
            <person name="Ushijima S."/>
            <person name="Smith C.A."/>
            <person name="Ahrendt S."/>
            <person name="Andreopoulos W."/>
            <person name="He G."/>
            <person name="Labutti K."/>
            <person name="Lipzen A."/>
            <person name="Ng V."/>
            <person name="Sandor L."/>
            <person name="Barry K."/>
            <person name="Martinez A.T."/>
            <person name="Xiao Y."/>
            <person name="Gibbons J.G."/>
            <person name="Terashima K."/>
            <person name="Hibbett D.S."/>
            <person name="Grigoriev I.V."/>
        </authorList>
    </citation>
    <scope>NUCLEOTIDE SEQUENCE</scope>
    <source>
        <strain evidence="3">TFB9207</strain>
    </source>
</reference>
<feature type="chain" id="PRO_5041397597" evidence="2">
    <location>
        <begin position="20"/>
        <end position="224"/>
    </location>
</feature>
<name>A0AA38PDG2_9AGAR</name>
<comment type="caution">
    <text evidence="3">The sequence shown here is derived from an EMBL/GenBank/DDBJ whole genome shotgun (WGS) entry which is preliminary data.</text>
</comment>
<evidence type="ECO:0000256" key="2">
    <source>
        <dbReference type="SAM" id="SignalP"/>
    </source>
</evidence>
<accession>A0AA38PDG2</accession>
<sequence length="224" mass="23328">MRIINTFLPLVTLAVHVAGLYIPGDRGSLYKRSDFGSARAIERRGPFTIDSRSGDSDPTPAGFGPSIGDGDSDSYHSGESDPVHHGFGPSTANTAERRSGTSDPTPDGFGPSTGDEDSYNSGDSDPRPSGFGPSKVDRRAESDPTPEGHGGSPGGSNQTPGSDPNPSGYGSHSGTSVAAPRGFGLSLDNTKCHTNFLVDIFISTLASILLMTKFSRVLEKEGHC</sequence>
<protein>
    <submittedName>
        <fullName evidence="3">Uncharacterized protein</fullName>
    </submittedName>
</protein>
<proteinExistence type="predicted"/>
<keyword evidence="2" id="KW-0732">Signal</keyword>
<organism evidence="3 4">
    <name type="scientific">Lentinula raphanica</name>
    <dbReference type="NCBI Taxonomy" id="153919"/>
    <lineage>
        <taxon>Eukaryota</taxon>
        <taxon>Fungi</taxon>
        <taxon>Dikarya</taxon>
        <taxon>Basidiomycota</taxon>
        <taxon>Agaricomycotina</taxon>
        <taxon>Agaricomycetes</taxon>
        <taxon>Agaricomycetidae</taxon>
        <taxon>Agaricales</taxon>
        <taxon>Marasmiineae</taxon>
        <taxon>Omphalotaceae</taxon>
        <taxon>Lentinula</taxon>
    </lineage>
</organism>
<feature type="compositionally biased region" description="Basic and acidic residues" evidence="1">
    <location>
        <begin position="73"/>
        <end position="84"/>
    </location>
</feature>